<dbReference type="RefSeq" id="WP_340233534.1">
    <property type="nucleotide sequence ID" value="NZ_JBBEWC010000001.1"/>
</dbReference>
<evidence type="ECO:0000313" key="1">
    <source>
        <dbReference type="EMBL" id="MFD2523559.1"/>
    </source>
</evidence>
<dbReference type="PROSITE" id="PS51257">
    <property type="entry name" value="PROKAR_LIPOPROTEIN"/>
    <property type="match status" value="1"/>
</dbReference>
<sequence>MMRKLLIIALVALGACKNKEADLGDFDLKSFKTDRGGCEDKRVKLIEPLKTLRPKVLGLTENQVVDSFGRYDYQILSRRNEKVFVYFLEKGPQCEQIQNPTNSRSMLVYFNAASLVKEVSFQNGGIIDTYK</sequence>
<dbReference type="Proteomes" id="UP001597510">
    <property type="component" value="Unassembled WGS sequence"/>
</dbReference>
<proteinExistence type="predicted"/>
<accession>A0ABW5JBW3</accession>
<dbReference type="EMBL" id="JBHULC010000038">
    <property type="protein sequence ID" value="MFD2523559.1"/>
    <property type="molecule type" value="Genomic_DNA"/>
</dbReference>
<reference evidence="2" key="1">
    <citation type="journal article" date="2019" name="Int. J. Syst. Evol. Microbiol.">
        <title>The Global Catalogue of Microorganisms (GCM) 10K type strain sequencing project: providing services to taxonomists for standard genome sequencing and annotation.</title>
        <authorList>
            <consortium name="The Broad Institute Genomics Platform"/>
            <consortium name="The Broad Institute Genome Sequencing Center for Infectious Disease"/>
            <person name="Wu L."/>
            <person name="Ma J."/>
        </authorList>
    </citation>
    <scope>NUCLEOTIDE SEQUENCE [LARGE SCALE GENOMIC DNA]</scope>
    <source>
        <strain evidence="2">KCTC 52344</strain>
    </source>
</reference>
<evidence type="ECO:0000313" key="2">
    <source>
        <dbReference type="Proteomes" id="UP001597510"/>
    </source>
</evidence>
<keyword evidence="2" id="KW-1185">Reference proteome</keyword>
<protein>
    <recommendedName>
        <fullName evidence="3">Lipoprotein</fullName>
    </recommendedName>
</protein>
<evidence type="ECO:0008006" key="3">
    <source>
        <dbReference type="Google" id="ProtNLM"/>
    </source>
</evidence>
<organism evidence="1 2">
    <name type="scientific">Emticicia soli</name>
    <dbReference type="NCBI Taxonomy" id="2027878"/>
    <lineage>
        <taxon>Bacteria</taxon>
        <taxon>Pseudomonadati</taxon>
        <taxon>Bacteroidota</taxon>
        <taxon>Cytophagia</taxon>
        <taxon>Cytophagales</taxon>
        <taxon>Leadbetterellaceae</taxon>
        <taxon>Emticicia</taxon>
    </lineage>
</organism>
<name>A0ABW5JBW3_9BACT</name>
<gene>
    <name evidence="1" type="ORF">ACFSR2_21855</name>
</gene>
<comment type="caution">
    <text evidence="1">The sequence shown here is derived from an EMBL/GenBank/DDBJ whole genome shotgun (WGS) entry which is preliminary data.</text>
</comment>